<gene>
    <name evidence="8" type="ORF">Clopa_2375</name>
</gene>
<evidence type="ECO:0000256" key="4">
    <source>
        <dbReference type="ARBA" id="ARBA00022764"/>
    </source>
</evidence>
<dbReference type="PANTHER" id="PTHR30222:SF17">
    <property type="entry name" value="SPERMIDINE_PUTRESCINE-BINDING PERIPLASMIC PROTEIN"/>
    <property type="match status" value="1"/>
</dbReference>
<dbReference type="OrthoDB" id="9769319at2"/>
<protein>
    <submittedName>
        <fullName evidence="8">Spermidine/putrescine-binding periplasmic protein</fullName>
    </submittedName>
</protein>
<dbReference type="RefSeq" id="WP_015615542.1">
    <property type="nucleotide sequence ID" value="NC_021182.1"/>
</dbReference>
<sequence>MSKKLFKVLSILLIFLVAILSFAGCSSKNSTTSKSSGEKVVNIFTWANYVPDDVIKQFEKQTGIKVNYSNFSTNEEMLAKLQASKGSQYDVIICADYMVQIMGKQKDLLIQPINKGNIPNYKNVDSTYLDQYYDKGNKYSIPYTLGSEMIVYNPDKVKKDIKGVKDLWDPSLKGSEVLLDDPRSVIGMALTKLGYSINETDPKKLDQAKAELKNLKQNVKVFDADTPHNSLISGDTSIGVMWGSQASAALKGNPKLKIVYPEEGMQFEEDNFVMPVKAPHKENAEKFIDFLLDGKVNNDITNNIEYISTNTAAKKYMSKEYLNNKAVYVPQEEFNKAKHLEDVGDATKQYDLIWSEFKQQ</sequence>
<keyword evidence="6" id="KW-0175">Coiled coil</keyword>
<dbReference type="PRINTS" id="PR00909">
    <property type="entry name" value="SPERMDNBNDNG"/>
</dbReference>
<keyword evidence="9" id="KW-1185">Reference proteome</keyword>
<dbReference type="InterPro" id="IPR001188">
    <property type="entry name" value="Sperm_putr-bd"/>
</dbReference>
<reference evidence="8 9" key="1">
    <citation type="submission" date="2012-01" db="EMBL/GenBank/DDBJ databases">
        <title>Complete sequence of chromosome of Clostridium pasteurianum BC1.</title>
        <authorList>
            <consortium name="US DOE Joint Genome Institute"/>
            <person name="Lucas S."/>
            <person name="Han J."/>
            <person name="Lapidus A."/>
            <person name="Cheng J.-F."/>
            <person name="Goodwin L."/>
            <person name="Pitluck S."/>
            <person name="Peters L."/>
            <person name="Mikhailova N."/>
            <person name="Teshima H."/>
            <person name="Detter J.C."/>
            <person name="Han C."/>
            <person name="Tapia R."/>
            <person name="Land M."/>
            <person name="Hauser L."/>
            <person name="Kyrpides N."/>
            <person name="Ivanova N."/>
            <person name="Pagani I."/>
            <person name="Dunn J."/>
            <person name="Taghavi S."/>
            <person name="Francis A."/>
            <person name="van der Lelie D."/>
            <person name="Woyke T."/>
        </authorList>
    </citation>
    <scope>NUCLEOTIDE SEQUENCE [LARGE SCALE GENOMIC DNA]</scope>
    <source>
        <strain evidence="8 9">BC1</strain>
    </source>
</reference>
<evidence type="ECO:0000256" key="5">
    <source>
        <dbReference type="PIRSR" id="PIRSR019574-1"/>
    </source>
</evidence>
<evidence type="ECO:0000256" key="2">
    <source>
        <dbReference type="ARBA" id="ARBA00022448"/>
    </source>
</evidence>
<evidence type="ECO:0000256" key="6">
    <source>
        <dbReference type="SAM" id="Coils"/>
    </source>
</evidence>
<feature type="coiled-coil region" evidence="6">
    <location>
        <begin position="198"/>
        <end position="225"/>
    </location>
</feature>
<dbReference type="GO" id="GO:0019808">
    <property type="term" value="F:polyamine binding"/>
    <property type="evidence" value="ECO:0007669"/>
    <property type="project" value="InterPro"/>
</dbReference>
<dbReference type="GO" id="GO:0015846">
    <property type="term" value="P:polyamine transport"/>
    <property type="evidence" value="ECO:0007669"/>
    <property type="project" value="InterPro"/>
</dbReference>
<dbReference type="PATRIC" id="fig|86416.3.peg.2358"/>
<evidence type="ECO:0000313" key="8">
    <source>
        <dbReference type="EMBL" id="AGK97238.1"/>
    </source>
</evidence>
<proteinExistence type="predicted"/>
<feature type="chain" id="PRO_5038652565" evidence="7">
    <location>
        <begin position="24"/>
        <end position="360"/>
    </location>
</feature>
<dbReference type="STRING" id="86416.Clopa_2375"/>
<dbReference type="AlphaFoldDB" id="R4K3S8"/>
<dbReference type="HOGENOM" id="CLU_026974_1_3_9"/>
<organism evidence="8 9">
    <name type="scientific">Clostridium pasteurianum BC1</name>
    <dbReference type="NCBI Taxonomy" id="86416"/>
    <lineage>
        <taxon>Bacteria</taxon>
        <taxon>Bacillati</taxon>
        <taxon>Bacillota</taxon>
        <taxon>Clostridia</taxon>
        <taxon>Eubacteriales</taxon>
        <taxon>Clostridiaceae</taxon>
        <taxon>Clostridium</taxon>
    </lineage>
</organism>
<keyword evidence="2" id="KW-0813">Transport</keyword>
<evidence type="ECO:0000256" key="3">
    <source>
        <dbReference type="ARBA" id="ARBA00022729"/>
    </source>
</evidence>
<dbReference type="SUPFAM" id="SSF53850">
    <property type="entry name" value="Periplasmic binding protein-like II"/>
    <property type="match status" value="1"/>
</dbReference>
<dbReference type="PANTHER" id="PTHR30222">
    <property type="entry name" value="SPERMIDINE/PUTRESCINE-BINDING PERIPLASMIC PROTEIN"/>
    <property type="match status" value="1"/>
</dbReference>
<evidence type="ECO:0000313" key="9">
    <source>
        <dbReference type="Proteomes" id="UP000013523"/>
    </source>
</evidence>
<dbReference type="EMBL" id="CP003261">
    <property type="protein sequence ID" value="AGK97238.1"/>
    <property type="molecule type" value="Genomic_DNA"/>
</dbReference>
<evidence type="ECO:0000256" key="1">
    <source>
        <dbReference type="ARBA" id="ARBA00004418"/>
    </source>
</evidence>
<dbReference type="GO" id="GO:0042597">
    <property type="term" value="C:periplasmic space"/>
    <property type="evidence" value="ECO:0007669"/>
    <property type="project" value="UniProtKB-SubCell"/>
</dbReference>
<dbReference type="eggNOG" id="COG0687">
    <property type="taxonomic scope" value="Bacteria"/>
</dbReference>
<feature type="binding site" evidence="5">
    <location>
        <position position="97"/>
    </location>
    <ligand>
        <name>spermidine</name>
        <dbReference type="ChEBI" id="CHEBI:57834"/>
    </ligand>
</feature>
<dbReference type="Gene3D" id="3.40.190.10">
    <property type="entry name" value="Periplasmic binding protein-like II"/>
    <property type="match status" value="2"/>
</dbReference>
<dbReference type="InterPro" id="IPR006059">
    <property type="entry name" value="SBP"/>
</dbReference>
<evidence type="ECO:0000256" key="7">
    <source>
        <dbReference type="SAM" id="SignalP"/>
    </source>
</evidence>
<dbReference type="KEGG" id="cpas:Clopa_2375"/>
<keyword evidence="4" id="KW-0574">Periplasm</keyword>
<feature type="signal peptide" evidence="7">
    <location>
        <begin position="1"/>
        <end position="23"/>
    </location>
</feature>
<dbReference type="PROSITE" id="PS51257">
    <property type="entry name" value="PROKAR_LIPOPROTEIN"/>
    <property type="match status" value="1"/>
</dbReference>
<dbReference type="PIRSF" id="PIRSF019574">
    <property type="entry name" value="Periplasmic_polyamine_BP"/>
    <property type="match status" value="1"/>
</dbReference>
<accession>R4K3S8</accession>
<dbReference type="Proteomes" id="UP000013523">
    <property type="component" value="Chromosome"/>
</dbReference>
<name>R4K3S8_CLOPA</name>
<dbReference type="CDD" id="cd13590">
    <property type="entry name" value="PBP2_PotD_PotF_like"/>
    <property type="match status" value="1"/>
</dbReference>
<dbReference type="Pfam" id="PF13416">
    <property type="entry name" value="SBP_bac_8"/>
    <property type="match status" value="1"/>
</dbReference>
<comment type="subcellular location">
    <subcellularLocation>
        <location evidence="1">Periplasm</location>
    </subcellularLocation>
</comment>
<keyword evidence="3 7" id="KW-0732">Signal</keyword>